<dbReference type="InterPro" id="IPR002913">
    <property type="entry name" value="START_lipid-bd_dom"/>
</dbReference>
<dbReference type="OrthoDB" id="5403181at2759"/>
<feature type="region of interest" description="Disordered" evidence="1">
    <location>
        <begin position="53"/>
        <end position="74"/>
    </location>
</feature>
<evidence type="ECO:0000259" key="3">
    <source>
        <dbReference type="PROSITE" id="PS50848"/>
    </source>
</evidence>
<name>A0A9W7HKS0_HIBTR</name>
<dbReference type="FunFam" id="3.30.530.20:FF:000027">
    <property type="entry name" value="StAR-related lipid transfer protein 7, mitochondrial"/>
    <property type="match status" value="1"/>
</dbReference>
<evidence type="ECO:0000313" key="4">
    <source>
        <dbReference type="EMBL" id="GMI78623.1"/>
    </source>
</evidence>
<dbReference type="PANTHER" id="PTHR19308:SF13">
    <property type="entry name" value="OS02G0468400 PROTEIN"/>
    <property type="match status" value="1"/>
</dbReference>
<proteinExistence type="predicted"/>
<feature type="compositionally biased region" description="Low complexity" evidence="1">
    <location>
        <begin position="54"/>
        <end position="68"/>
    </location>
</feature>
<dbReference type="SUPFAM" id="SSF55961">
    <property type="entry name" value="Bet v1-like"/>
    <property type="match status" value="1"/>
</dbReference>
<organism evidence="4 5">
    <name type="scientific">Hibiscus trionum</name>
    <name type="common">Flower of an hour</name>
    <dbReference type="NCBI Taxonomy" id="183268"/>
    <lineage>
        <taxon>Eukaryota</taxon>
        <taxon>Viridiplantae</taxon>
        <taxon>Streptophyta</taxon>
        <taxon>Embryophyta</taxon>
        <taxon>Tracheophyta</taxon>
        <taxon>Spermatophyta</taxon>
        <taxon>Magnoliopsida</taxon>
        <taxon>eudicotyledons</taxon>
        <taxon>Gunneridae</taxon>
        <taxon>Pentapetalae</taxon>
        <taxon>rosids</taxon>
        <taxon>malvids</taxon>
        <taxon>Malvales</taxon>
        <taxon>Malvaceae</taxon>
        <taxon>Malvoideae</taxon>
        <taxon>Hibiscus</taxon>
    </lineage>
</organism>
<keyword evidence="2" id="KW-0472">Membrane</keyword>
<dbReference type="Proteomes" id="UP001165190">
    <property type="component" value="Unassembled WGS sequence"/>
</dbReference>
<keyword evidence="2" id="KW-1133">Transmembrane helix</keyword>
<dbReference type="GO" id="GO:0008289">
    <property type="term" value="F:lipid binding"/>
    <property type="evidence" value="ECO:0007669"/>
    <property type="project" value="InterPro"/>
</dbReference>
<feature type="domain" description="START" evidence="3">
    <location>
        <begin position="101"/>
        <end position="288"/>
    </location>
</feature>
<dbReference type="InterPro" id="IPR051213">
    <property type="entry name" value="START_lipid_transfer"/>
</dbReference>
<evidence type="ECO:0000256" key="2">
    <source>
        <dbReference type="SAM" id="Phobius"/>
    </source>
</evidence>
<dbReference type="GO" id="GO:0005737">
    <property type="term" value="C:cytoplasm"/>
    <property type="evidence" value="ECO:0007669"/>
    <property type="project" value="UniProtKB-ARBA"/>
</dbReference>
<keyword evidence="2" id="KW-0812">Transmembrane</keyword>
<evidence type="ECO:0000256" key="1">
    <source>
        <dbReference type="SAM" id="MobiDB-lite"/>
    </source>
</evidence>
<dbReference type="Pfam" id="PF01852">
    <property type="entry name" value="START"/>
    <property type="match status" value="1"/>
</dbReference>
<protein>
    <recommendedName>
        <fullName evidence="3">START domain-containing protein</fullName>
    </recommendedName>
</protein>
<dbReference type="InterPro" id="IPR023393">
    <property type="entry name" value="START-like_dom_sf"/>
</dbReference>
<comment type="caution">
    <text evidence="4">The sequence shown here is derived from an EMBL/GenBank/DDBJ whole genome shotgun (WGS) entry which is preliminary data.</text>
</comment>
<keyword evidence="5" id="KW-1185">Reference proteome</keyword>
<dbReference type="Gene3D" id="3.30.530.20">
    <property type="match status" value="1"/>
</dbReference>
<evidence type="ECO:0000313" key="5">
    <source>
        <dbReference type="Proteomes" id="UP001165190"/>
    </source>
</evidence>
<feature type="transmembrane region" description="Helical" evidence="2">
    <location>
        <begin position="21"/>
        <end position="42"/>
    </location>
</feature>
<dbReference type="PANTHER" id="PTHR19308">
    <property type="entry name" value="PHOSPHATIDYLCHOLINE TRANSFER PROTEIN"/>
    <property type="match status" value="1"/>
</dbReference>
<dbReference type="AlphaFoldDB" id="A0A9W7HKS0"/>
<accession>A0A9W7HKS0</accession>
<sequence length="392" mass="44648">MGVNLWGCDDGKMGDVSSMEIWWLINIRASLIALLFISLFHFSKKFYVRFLTPSSSSSSSSLLSSASSPISNRDSRSRIPEIVNASDLKFLIDNLDEKCNEDEKWENVIDKKNNFLSYRAKCCKPKDRPLKYLSTTVFESCSPDLLRDFYMDNVYRRQWDKTVIDHMQLQVEATTGIEIGRTVKKFPLLTPREYILAWRLWEGRDRSFYCFIKECEHPSAPRQKKYVRVEYFRSGWQIRKVPGRDASEIRMFHQEDAGLNVEMAKLAFAKGIWTYLCKMDNALRNYPVTNHPPTGSSVSAATLMRKVPPDLDARTGTPFSSVSGLVASDDESMKKKLLRRPSKKFVAKSLLLLGGVIYLSRAHSALGGKVTVAYILTKLRKRGDSSSQSSPS</sequence>
<dbReference type="PROSITE" id="PS50848">
    <property type="entry name" value="START"/>
    <property type="match status" value="1"/>
</dbReference>
<gene>
    <name evidence="4" type="ORF">HRI_001531600</name>
</gene>
<dbReference type="CDD" id="cd08870">
    <property type="entry name" value="START_STARD2_7-like"/>
    <property type="match status" value="1"/>
</dbReference>
<reference evidence="4" key="1">
    <citation type="submission" date="2023-05" db="EMBL/GenBank/DDBJ databases">
        <title>Genome and transcriptome analyses reveal genes involved in the formation of fine ridges on petal epidermal cells in Hibiscus trionum.</title>
        <authorList>
            <person name="Koshimizu S."/>
            <person name="Masuda S."/>
            <person name="Ishii T."/>
            <person name="Shirasu K."/>
            <person name="Hoshino A."/>
            <person name="Arita M."/>
        </authorList>
    </citation>
    <scope>NUCLEOTIDE SEQUENCE</scope>
    <source>
        <strain evidence="4">Hamamatsu line</strain>
    </source>
</reference>
<dbReference type="EMBL" id="BSYR01000016">
    <property type="protein sequence ID" value="GMI78623.1"/>
    <property type="molecule type" value="Genomic_DNA"/>
</dbReference>